<name>A0ABV6GIT0_9BACI</name>
<dbReference type="RefSeq" id="WP_378937068.1">
    <property type="nucleotide sequence ID" value="NZ_JBHLVO010000022.1"/>
</dbReference>
<reference evidence="1 2" key="1">
    <citation type="submission" date="2024-09" db="EMBL/GenBank/DDBJ databases">
        <authorList>
            <person name="Sun Q."/>
            <person name="Mori K."/>
        </authorList>
    </citation>
    <scope>NUCLEOTIDE SEQUENCE [LARGE SCALE GENOMIC DNA]</scope>
    <source>
        <strain evidence="1 2">CCM 7228</strain>
    </source>
</reference>
<gene>
    <name evidence="1" type="ORF">ACFFIX_19605</name>
</gene>
<protein>
    <submittedName>
        <fullName evidence="1">Uncharacterized protein</fullName>
    </submittedName>
</protein>
<organism evidence="1 2">
    <name type="scientific">Metabacillus herbersteinensis</name>
    <dbReference type="NCBI Taxonomy" id="283816"/>
    <lineage>
        <taxon>Bacteria</taxon>
        <taxon>Bacillati</taxon>
        <taxon>Bacillota</taxon>
        <taxon>Bacilli</taxon>
        <taxon>Bacillales</taxon>
        <taxon>Bacillaceae</taxon>
        <taxon>Metabacillus</taxon>
    </lineage>
</organism>
<keyword evidence="2" id="KW-1185">Reference proteome</keyword>
<evidence type="ECO:0000313" key="1">
    <source>
        <dbReference type="EMBL" id="MFC0273601.1"/>
    </source>
</evidence>
<proteinExistence type="predicted"/>
<accession>A0ABV6GIT0</accession>
<sequence length="119" mass="14237">MYYVEIKSDEDFMVPNRFKTTLKINITDKTIKEQTNNLIDESNAYLIAHYNPLFWLYTASPFYITINNFKSDLTTSHRLTADEEMIFFFNTKRKQKQFEKKVIGTLTRYLDKKIESLTL</sequence>
<dbReference type="EMBL" id="JBHLVO010000022">
    <property type="protein sequence ID" value="MFC0273601.1"/>
    <property type="molecule type" value="Genomic_DNA"/>
</dbReference>
<evidence type="ECO:0000313" key="2">
    <source>
        <dbReference type="Proteomes" id="UP001589854"/>
    </source>
</evidence>
<dbReference type="Proteomes" id="UP001589854">
    <property type="component" value="Unassembled WGS sequence"/>
</dbReference>
<comment type="caution">
    <text evidence="1">The sequence shown here is derived from an EMBL/GenBank/DDBJ whole genome shotgun (WGS) entry which is preliminary data.</text>
</comment>